<evidence type="ECO:0000256" key="1">
    <source>
        <dbReference type="ARBA" id="ARBA00007422"/>
    </source>
</evidence>
<dbReference type="Gene3D" id="2.60.34.10">
    <property type="entry name" value="Substrate Binding Domain Of DNAk, Chain A, domain 1"/>
    <property type="match status" value="1"/>
</dbReference>
<comment type="similarity">
    <text evidence="1">Belongs to the triosephosphate isomerase family.</text>
</comment>
<dbReference type="SUPFAM" id="SSF100920">
    <property type="entry name" value="Heat shock protein 70kD (HSP70), peptide-binding domain"/>
    <property type="match status" value="1"/>
</dbReference>
<dbReference type="SUPFAM" id="SSF53067">
    <property type="entry name" value="Actin-like ATPase domain"/>
    <property type="match status" value="1"/>
</dbReference>
<dbReference type="InterPro" id="IPR043129">
    <property type="entry name" value="ATPase_NBD"/>
</dbReference>
<comment type="subunit">
    <text evidence="2">Homodimer.</text>
</comment>
<organism evidence="8 9">
    <name type="scientific">Chara braunii</name>
    <name type="common">Braun's stonewort</name>
    <dbReference type="NCBI Taxonomy" id="69332"/>
    <lineage>
        <taxon>Eukaryota</taxon>
        <taxon>Viridiplantae</taxon>
        <taxon>Streptophyta</taxon>
        <taxon>Charophyceae</taxon>
        <taxon>Charales</taxon>
        <taxon>Characeae</taxon>
        <taxon>Chara</taxon>
    </lineage>
</organism>
<keyword evidence="5" id="KW-0413">Isomerase</keyword>
<sequence>MLAVKKTKLECSDIPDGAEVVPFSRELVVSAKHTLSTYTSTDIEMKAGSFDHCICVKRAEFEYVNEDLFQRCITVVEKALTRAGMNKNQISDVVLAGRSTRIPRVRVLLTEFFDGRAPLQTVNPDEVVAYGVAVQAGLLCRKRAAAQAGFLCRNDLAAPILIIQAITAHSIGVGGDLGEMSVIIPKGSPIPTIGSWELAMGKDEQTTVRFNLYEGDRHFCVHNKLLGALRLKSPLDLSNSEQRVKRGQKIKVFLEVDSNGILAAWLEEGALQTRPTRVVSVEKEWPGLYNSVQEEEGSDCPVCHSDDQALLCSKWNKTIGCQVSLAVQDYRDRQNSWNGNLTYVLEEEKRACEGQLKDIVGEIGHKWRNIAVAYLPPRHLCWAKASPGQDDTIMHSENPVVSTVRHVRRVIGNLTSTEAADSTHILIAGSAALEMWNALVKEDEIDGFLFEGGFRDPRLVDKFLKGGASWRIRPGGAAKVLLLCGGKNESATFGESQRVWLSTVTEEMMGEQEVIWITTRYVPTLAVSSGRGMIMEIDGSYALLSRDGCIIKDYRRMGKDTRKVKIVPIFKTDKNGQGQELAEALSALREKMTGETDTEWAELLLEYRPADGVSSERSLIEDIESAHAHIRRRVLTNFGPEAAQEMRIVCSLEDGLASDTRRRITNLPHVNGVSLRLSNSRPNTRTDLAA</sequence>
<comment type="pathway">
    <text evidence="6">Carbohydrate biosynthesis.</text>
</comment>
<dbReference type="InterPro" id="IPR000652">
    <property type="entry name" value="Triosephosphate_isomerase"/>
</dbReference>
<dbReference type="Pfam" id="PF00012">
    <property type="entry name" value="HSP70"/>
    <property type="match status" value="1"/>
</dbReference>
<evidence type="ECO:0000256" key="2">
    <source>
        <dbReference type="ARBA" id="ARBA00011738"/>
    </source>
</evidence>
<evidence type="ECO:0000256" key="4">
    <source>
        <dbReference type="ARBA" id="ARBA00022840"/>
    </source>
</evidence>
<gene>
    <name evidence="8" type="ORF">CBR_g40680</name>
</gene>
<dbReference type="InterPro" id="IPR013785">
    <property type="entry name" value="Aldolase_TIM"/>
</dbReference>
<proteinExistence type="inferred from homology"/>
<dbReference type="Proteomes" id="UP000265515">
    <property type="component" value="Unassembled WGS sequence"/>
</dbReference>
<dbReference type="STRING" id="69332.A0A388LUD7"/>
<keyword evidence="4 7" id="KW-0067">ATP-binding</keyword>
<reference evidence="8 9" key="1">
    <citation type="journal article" date="2018" name="Cell">
        <title>The Chara Genome: Secondary Complexity and Implications for Plant Terrestrialization.</title>
        <authorList>
            <person name="Nishiyama T."/>
            <person name="Sakayama H."/>
            <person name="Vries J.D."/>
            <person name="Buschmann H."/>
            <person name="Saint-Marcoux D."/>
            <person name="Ullrich K.K."/>
            <person name="Haas F.B."/>
            <person name="Vanderstraeten L."/>
            <person name="Becker D."/>
            <person name="Lang D."/>
            <person name="Vosolsobe S."/>
            <person name="Rombauts S."/>
            <person name="Wilhelmsson P.K.I."/>
            <person name="Janitza P."/>
            <person name="Kern R."/>
            <person name="Heyl A."/>
            <person name="Rumpler F."/>
            <person name="Villalobos L.I.A.C."/>
            <person name="Clay J.M."/>
            <person name="Skokan R."/>
            <person name="Toyoda A."/>
            <person name="Suzuki Y."/>
            <person name="Kagoshima H."/>
            <person name="Schijlen E."/>
            <person name="Tajeshwar N."/>
            <person name="Catarino B."/>
            <person name="Hetherington A.J."/>
            <person name="Saltykova A."/>
            <person name="Bonnot C."/>
            <person name="Breuninger H."/>
            <person name="Symeonidi A."/>
            <person name="Radhakrishnan G.V."/>
            <person name="Van Nieuwerburgh F."/>
            <person name="Deforce D."/>
            <person name="Chang C."/>
            <person name="Karol K.G."/>
            <person name="Hedrich R."/>
            <person name="Ulvskov P."/>
            <person name="Glockner G."/>
            <person name="Delwiche C.F."/>
            <person name="Petrasek J."/>
            <person name="Van de Peer Y."/>
            <person name="Friml J."/>
            <person name="Beilby M."/>
            <person name="Dolan L."/>
            <person name="Kohara Y."/>
            <person name="Sugano S."/>
            <person name="Fujiyama A."/>
            <person name="Delaux P.-M."/>
            <person name="Quint M."/>
            <person name="TheiBen G."/>
            <person name="Hagemann M."/>
            <person name="Harholt J."/>
            <person name="Dunand C."/>
            <person name="Zachgo S."/>
            <person name="Langdale J."/>
            <person name="Maumus F."/>
            <person name="Straeten D.V.D."/>
            <person name="Gould S.B."/>
            <person name="Rensing S.A."/>
        </authorList>
    </citation>
    <scope>NUCLEOTIDE SEQUENCE [LARGE SCALE GENOMIC DNA]</scope>
    <source>
        <strain evidence="8 9">S276</strain>
    </source>
</reference>
<dbReference type="AlphaFoldDB" id="A0A388LUD7"/>
<dbReference type="GO" id="GO:0140662">
    <property type="term" value="F:ATP-dependent protein folding chaperone"/>
    <property type="evidence" value="ECO:0007669"/>
    <property type="project" value="InterPro"/>
</dbReference>
<dbReference type="PRINTS" id="PR00301">
    <property type="entry name" value="HEATSHOCK70"/>
</dbReference>
<evidence type="ECO:0000256" key="3">
    <source>
        <dbReference type="ARBA" id="ARBA00022741"/>
    </source>
</evidence>
<comment type="caution">
    <text evidence="8">The sequence shown here is derived from an EMBL/GenBank/DDBJ whole genome shotgun (WGS) entry which is preliminary data.</text>
</comment>
<dbReference type="Gene3D" id="3.20.20.70">
    <property type="entry name" value="Aldolase class I"/>
    <property type="match status" value="2"/>
</dbReference>
<evidence type="ECO:0000256" key="7">
    <source>
        <dbReference type="RuleBase" id="RU003322"/>
    </source>
</evidence>
<dbReference type="Pfam" id="PF00121">
    <property type="entry name" value="TIM"/>
    <property type="match status" value="1"/>
</dbReference>
<comment type="similarity">
    <text evidence="7">Belongs to the heat shock protein 70 family.</text>
</comment>
<dbReference type="InterPro" id="IPR013126">
    <property type="entry name" value="Hsp_70_fam"/>
</dbReference>
<keyword evidence="9" id="KW-1185">Reference proteome</keyword>
<dbReference type="SUPFAM" id="SSF51351">
    <property type="entry name" value="Triosephosphate isomerase (TIM)"/>
    <property type="match status" value="1"/>
</dbReference>
<evidence type="ECO:0000256" key="5">
    <source>
        <dbReference type="ARBA" id="ARBA00023235"/>
    </source>
</evidence>
<protein>
    <submittedName>
        <fullName evidence="8">Uncharacterized protein</fullName>
    </submittedName>
</protein>
<evidence type="ECO:0000313" key="8">
    <source>
        <dbReference type="EMBL" id="GBG85869.1"/>
    </source>
</evidence>
<name>A0A388LUD7_CHABU</name>
<dbReference type="GO" id="GO:0004807">
    <property type="term" value="F:triose-phosphate isomerase activity"/>
    <property type="evidence" value="ECO:0007669"/>
    <property type="project" value="InterPro"/>
</dbReference>
<dbReference type="PANTHER" id="PTHR19375">
    <property type="entry name" value="HEAT SHOCK PROTEIN 70KDA"/>
    <property type="match status" value="1"/>
</dbReference>
<dbReference type="InterPro" id="IPR035990">
    <property type="entry name" value="TIM_sf"/>
</dbReference>
<dbReference type="Gene3D" id="3.30.420.40">
    <property type="match status" value="1"/>
</dbReference>
<evidence type="ECO:0000313" key="9">
    <source>
        <dbReference type="Proteomes" id="UP000265515"/>
    </source>
</evidence>
<dbReference type="EMBL" id="BFEA01000538">
    <property type="protein sequence ID" value="GBG85869.1"/>
    <property type="molecule type" value="Genomic_DNA"/>
</dbReference>
<accession>A0A388LUD7</accession>
<evidence type="ECO:0000256" key="6">
    <source>
        <dbReference type="ARBA" id="ARBA00024331"/>
    </source>
</evidence>
<keyword evidence="3 7" id="KW-0547">Nucleotide-binding</keyword>
<dbReference type="InterPro" id="IPR029047">
    <property type="entry name" value="HSP70_peptide-bd_sf"/>
</dbReference>
<dbReference type="Gramene" id="GBG85869">
    <property type="protein sequence ID" value="GBG85869"/>
    <property type="gene ID" value="CBR_g40680"/>
</dbReference>
<dbReference type="GO" id="GO:0005524">
    <property type="term" value="F:ATP binding"/>
    <property type="evidence" value="ECO:0007669"/>
    <property type="project" value="UniProtKB-KW"/>
</dbReference>